<name>A0A285ZRY2_9SPHI</name>
<evidence type="ECO:0000313" key="1">
    <source>
        <dbReference type="EMBL" id="SOD12395.1"/>
    </source>
</evidence>
<reference evidence="2" key="1">
    <citation type="submission" date="2017-09" db="EMBL/GenBank/DDBJ databases">
        <authorList>
            <person name="Varghese N."/>
            <person name="Submissions S."/>
        </authorList>
    </citation>
    <scope>NUCLEOTIDE SEQUENCE [LARGE SCALE GENOMIC DNA]</scope>
    <source>
        <strain evidence="2">CGMCC 1.12803</strain>
    </source>
</reference>
<gene>
    <name evidence="1" type="ORF">SAMN06297358_0644</name>
</gene>
<dbReference type="RefSeq" id="WP_097128600.1">
    <property type="nucleotide sequence ID" value="NZ_OCMT01000001.1"/>
</dbReference>
<proteinExistence type="predicted"/>
<dbReference type="AlphaFoldDB" id="A0A285ZRY2"/>
<organism evidence="1 2">
    <name type="scientific">Pedobacter xixiisoli</name>
    <dbReference type="NCBI Taxonomy" id="1476464"/>
    <lineage>
        <taxon>Bacteria</taxon>
        <taxon>Pseudomonadati</taxon>
        <taxon>Bacteroidota</taxon>
        <taxon>Sphingobacteriia</taxon>
        <taxon>Sphingobacteriales</taxon>
        <taxon>Sphingobacteriaceae</taxon>
        <taxon>Pedobacter</taxon>
    </lineage>
</organism>
<accession>A0A285ZRY2</accession>
<protein>
    <submittedName>
        <fullName evidence="1">Uncharacterized protein</fullName>
    </submittedName>
</protein>
<keyword evidence="2" id="KW-1185">Reference proteome</keyword>
<sequence>MEKYISVIEDTLDFFKAKFPNHNELLEAEYIKIPDEIVKEIMDIKDDFNVIGVNAIIPRLKLRLEDAIKEYEYSIEFHRNYKISTNHETEIVFLSVSAYFLLKRMMEVRWLPILISELSNQKTIIEPKKNYKILEDAVIYDRAFKKIIEILVNANLIDKETYILIDKRASAKGHFYSTIISLFEKGYFKRRPTTHEYREICRNTFKVEISKATADNHKTRAAGLPNIPPFTKND</sequence>
<dbReference type="EMBL" id="OCMT01000001">
    <property type="protein sequence ID" value="SOD12395.1"/>
    <property type="molecule type" value="Genomic_DNA"/>
</dbReference>
<dbReference type="Proteomes" id="UP000219281">
    <property type="component" value="Unassembled WGS sequence"/>
</dbReference>
<evidence type="ECO:0000313" key="2">
    <source>
        <dbReference type="Proteomes" id="UP000219281"/>
    </source>
</evidence>